<reference evidence="1 2" key="1">
    <citation type="submission" date="2017-09" db="EMBL/GenBank/DDBJ databases">
        <authorList>
            <person name="Lee N."/>
            <person name="Cho B.-K."/>
        </authorList>
    </citation>
    <scope>NUCLEOTIDE SEQUENCE [LARGE SCALE GENOMIC DNA]</scope>
    <source>
        <strain evidence="1 2">ATCC 12769</strain>
    </source>
</reference>
<proteinExistence type="predicted"/>
<evidence type="ECO:0000313" key="2">
    <source>
        <dbReference type="Proteomes" id="UP000326178"/>
    </source>
</evidence>
<dbReference type="AlphaFoldDB" id="A0A5J6F9E3"/>
<dbReference type="Proteomes" id="UP000326178">
    <property type="component" value="Chromosome"/>
</dbReference>
<keyword evidence="2" id="KW-1185">Reference proteome</keyword>
<dbReference type="EMBL" id="CP023702">
    <property type="protein sequence ID" value="QEU72636.1"/>
    <property type="molecule type" value="Genomic_DNA"/>
</dbReference>
<evidence type="ECO:0000313" key="1">
    <source>
        <dbReference type="EMBL" id="QEU72636.1"/>
    </source>
</evidence>
<organism evidence="1 2">
    <name type="scientific">Streptomyces nitrosporeus</name>
    <dbReference type="NCBI Taxonomy" id="28894"/>
    <lineage>
        <taxon>Bacteria</taxon>
        <taxon>Bacillati</taxon>
        <taxon>Actinomycetota</taxon>
        <taxon>Actinomycetes</taxon>
        <taxon>Kitasatosporales</taxon>
        <taxon>Streptomycetaceae</taxon>
        <taxon>Streptomyces</taxon>
    </lineage>
</organism>
<dbReference type="KEGG" id="snk:CP967_12090"/>
<gene>
    <name evidence="1" type="ORF">CP967_12090</name>
</gene>
<protein>
    <submittedName>
        <fullName evidence="1">Uncharacterized protein</fullName>
    </submittedName>
</protein>
<sequence>MFSQAVDAAWHRMLGTPEYAAFSTEHADTVLGHRTMSGTGPIGWVVSYEKTYGLLPEIWSTGRAESCGTKTSSFWGRSPASGTATC</sequence>
<accession>A0A5J6F9E3</accession>
<name>A0A5J6F9E3_9ACTN</name>